<dbReference type="AlphaFoldDB" id="A0A0F9H5K5"/>
<gene>
    <name evidence="1" type="ORF">LCGC14_2040170</name>
</gene>
<dbReference type="EMBL" id="LAZR01023906">
    <property type="protein sequence ID" value="KKL76910.1"/>
    <property type="molecule type" value="Genomic_DNA"/>
</dbReference>
<dbReference type="Gene3D" id="3.10.580.10">
    <property type="entry name" value="CBS-domain"/>
    <property type="match status" value="1"/>
</dbReference>
<comment type="caution">
    <text evidence="1">The sequence shown here is derived from an EMBL/GenBank/DDBJ whole genome shotgun (WGS) entry which is preliminary data.</text>
</comment>
<accession>A0A0F9H5K5</accession>
<name>A0A0F9H5K5_9ZZZZ</name>
<proteinExistence type="predicted"/>
<organism evidence="1">
    <name type="scientific">marine sediment metagenome</name>
    <dbReference type="NCBI Taxonomy" id="412755"/>
    <lineage>
        <taxon>unclassified sequences</taxon>
        <taxon>metagenomes</taxon>
        <taxon>ecological metagenomes</taxon>
    </lineage>
</organism>
<evidence type="ECO:0000313" key="1">
    <source>
        <dbReference type="EMBL" id="KKL76910.1"/>
    </source>
</evidence>
<sequence length="247" mass="28030">MSTPAISAPPTEKMWVMTSMLCRHLESFIDNIIIIQDDKPIGILGVKETLLGLLKNPTFEFFDQITAGEVMGGFSNVVTSQTTLSDLISMMQHQRTGFAVIPHDKGWYSAISVRTLLEVSALSKTDMKASEIPKKNIITFTKEDTMDYVLTSMFHTQTRRLVLENYSSFISDRLILEKIAFKLNYLNGVSNFLEIKADTFPLKKLEKISEDLPIPELAKRMLGMDTPYVMTQDRIISPWDIALLLRE</sequence>
<protein>
    <recommendedName>
        <fullName evidence="2">CBS domain-containing protein</fullName>
    </recommendedName>
</protein>
<evidence type="ECO:0008006" key="2">
    <source>
        <dbReference type="Google" id="ProtNLM"/>
    </source>
</evidence>
<dbReference type="InterPro" id="IPR046342">
    <property type="entry name" value="CBS_dom_sf"/>
</dbReference>
<dbReference type="SUPFAM" id="SSF54631">
    <property type="entry name" value="CBS-domain pair"/>
    <property type="match status" value="1"/>
</dbReference>
<reference evidence="1" key="1">
    <citation type="journal article" date="2015" name="Nature">
        <title>Complex archaea that bridge the gap between prokaryotes and eukaryotes.</title>
        <authorList>
            <person name="Spang A."/>
            <person name="Saw J.H."/>
            <person name="Jorgensen S.L."/>
            <person name="Zaremba-Niedzwiedzka K."/>
            <person name="Martijn J."/>
            <person name="Lind A.E."/>
            <person name="van Eijk R."/>
            <person name="Schleper C."/>
            <person name="Guy L."/>
            <person name="Ettema T.J."/>
        </authorList>
    </citation>
    <scope>NUCLEOTIDE SEQUENCE</scope>
</reference>